<dbReference type="Proteomes" id="UP000295292">
    <property type="component" value="Unassembled WGS sequence"/>
</dbReference>
<proteinExistence type="predicted"/>
<dbReference type="RefSeq" id="WP_133586069.1">
    <property type="nucleotide sequence ID" value="NZ_SNYV01000017.1"/>
</dbReference>
<accession>A0A4R6WCE3</accession>
<dbReference type="EMBL" id="SNYV01000017">
    <property type="protein sequence ID" value="TDQ75300.1"/>
    <property type="molecule type" value="Genomic_DNA"/>
</dbReference>
<evidence type="ECO:0000313" key="2">
    <source>
        <dbReference type="Proteomes" id="UP000295292"/>
    </source>
</evidence>
<sequence>MINFNRGGSGLPQGQGYIRLRMQNNRLRDRLLLPLERYRSDALLVIFCVLFSTALVTPAFGQETDGLPDPRTLKGKVKDIVLKDNDGGVVRKAVYNYSLYGYVVMKPYFIKTIYDRNPDADYKKFPLGTYEIDIEKLPKIRVGDKIADEIMDLPLWVVNNEYGSDTITLRQMSAKQWMVLDVWDEYCTPCIKSMNHWEHFLKTHSDKLNFLGLYMSFYPHRVPIIVRKRGYLSTQIIGSSSSILAKSFLGDGSCLGPNIWIKDGVLFGIANANTLSDEEYLSILSGKMTEMPAHARFNQYWSQH</sequence>
<protein>
    <submittedName>
        <fullName evidence="1">Uncharacterized protein</fullName>
    </submittedName>
</protein>
<dbReference type="OrthoDB" id="793244at2"/>
<gene>
    <name evidence="1" type="ORF">CLV99_3900</name>
</gene>
<dbReference type="SUPFAM" id="SSF52833">
    <property type="entry name" value="Thioredoxin-like"/>
    <property type="match status" value="1"/>
</dbReference>
<dbReference type="InterPro" id="IPR036249">
    <property type="entry name" value="Thioredoxin-like_sf"/>
</dbReference>
<comment type="caution">
    <text evidence="1">The sequence shown here is derived from an EMBL/GenBank/DDBJ whole genome shotgun (WGS) entry which is preliminary data.</text>
</comment>
<dbReference type="AlphaFoldDB" id="A0A4R6WCE3"/>
<evidence type="ECO:0000313" key="1">
    <source>
        <dbReference type="EMBL" id="TDQ75300.1"/>
    </source>
</evidence>
<name>A0A4R6WCE3_9SPHI</name>
<dbReference type="Gene3D" id="3.40.30.10">
    <property type="entry name" value="Glutaredoxin"/>
    <property type="match status" value="1"/>
</dbReference>
<keyword evidence="2" id="KW-1185">Reference proteome</keyword>
<reference evidence="1 2" key="1">
    <citation type="submission" date="2019-03" db="EMBL/GenBank/DDBJ databases">
        <title>Genomic Encyclopedia of Archaeal and Bacterial Type Strains, Phase II (KMG-II): from individual species to whole genera.</title>
        <authorList>
            <person name="Goeker M."/>
        </authorList>
    </citation>
    <scope>NUCLEOTIDE SEQUENCE [LARGE SCALE GENOMIC DNA]</scope>
    <source>
        <strain evidence="1 2">DSM 28353</strain>
    </source>
</reference>
<organism evidence="1 2">
    <name type="scientific">Sphingobacterium yanglingense</name>
    <dbReference type="NCBI Taxonomy" id="1437280"/>
    <lineage>
        <taxon>Bacteria</taxon>
        <taxon>Pseudomonadati</taxon>
        <taxon>Bacteroidota</taxon>
        <taxon>Sphingobacteriia</taxon>
        <taxon>Sphingobacteriales</taxon>
        <taxon>Sphingobacteriaceae</taxon>
        <taxon>Sphingobacterium</taxon>
    </lineage>
</organism>